<organism evidence="1 2">
    <name type="scientific">Colletotrichum truncatum</name>
    <name type="common">Anthracnose fungus</name>
    <name type="synonym">Colletotrichum capsici</name>
    <dbReference type="NCBI Taxonomy" id="5467"/>
    <lineage>
        <taxon>Eukaryota</taxon>
        <taxon>Fungi</taxon>
        <taxon>Dikarya</taxon>
        <taxon>Ascomycota</taxon>
        <taxon>Pezizomycotina</taxon>
        <taxon>Sordariomycetes</taxon>
        <taxon>Hypocreomycetidae</taxon>
        <taxon>Glomerellales</taxon>
        <taxon>Glomerellaceae</taxon>
        <taxon>Colletotrichum</taxon>
        <taxon>Colletotrichum truncatum species complex</taxon>
    </lineage>
</organism>
<evidence type="ECO:0000313" key="2">
    <source>
        <dbReference type="Proteomes" id="UP000805649"/>
    </source>
</evidence>
<evidence type="ECO:0000313" key="1">
    <source>
        <dbReference type="EMBL" id="KAL0941892.1"/>
    </source>
</evidence>
<proteinExistence type="predicted"/>
<dbReference type="Proteomes" id="UP000805649">
    <property type="component" value="Unassembled WGS sequence"/>
</dbReference>
<comment type="caution">
    <text evidence="1">The sequence shown here is derived from an EMBL/GenBank/DDBJ whole genome shotgun (WGS) entry which is preliminary data.</text>
</comment>
<dbReference type="EMBL" id="VUJX02000002">
    <property type="protein sequence ID" value="KAL0941892.1"/>
    <property type="molecule type" value="Genomic_DNA"/>
</dbReference>
<reference evidence="1 2" key="1">
    <citation type="journal article" date="2020" name="Phytopathology">
        <title>Genome Sequence Resources of Colletotrichum truncatum, C. plurivorum, C. musicola, and C. sojae: Four Species Pathogenic to Soybean (Glycine max).</title>
        <authorList>
            <person name="Rogerio F."/>
            <person name="Boufleur T.R."/>
            <person name="Ciampi-Guillardi M."/>
            <person name="Sukno S.A."/>
            <person name="Thon M.R."/>
            <person name="Massola Junior N.S."/>
            <person name="Baroncelli R."/>
        </authorList>
    </citation>
    <scope>NUCLEOTIDE SEQUENCE [LARGE SCALE GENOMIC DNA]</scope>
    <source>
        <strain evidence="1 2">CMES1059</strain>
    </source>
</reference>
<protein>
    <submittedName>
        <fullName evidence="1">Rxt2-like protein</fullName>
    </submittedName>
</protein>
<accession>A0ACC3ZCP6</accession>
<keyword evidence="2" id="KW-1185">Reference proteome</keyword>
<gene>
    <name evidence="1" type="ORF">CTRU02_204655</name>
</gene>
<name>A0ACC3ZCP6_COLTU</name>
<sequence length="541" mass="59464">MATQQILFAETVAAMKKALKRKAYESDSDDEIDHYGNRGHKLKKRALFSHQGQLAPPSGPEVYNEVIDYAGQQRTIISRNPPIVDEEGYEIDSDDDEERIQEAVASATELDPYANIRIEQILAPLTASTDLPTHPTLSKPFTAKTLNEIAEQSCEVMRKENKSLWRVKHLFTRLCGDYTWVPCGMMVGPDDAELYSADYLERGFQLSLKATAAENEGTSPGTINGDAKPGQAPNGTNGEPSGYKDSGDGDVTMTDAGSEKPEGRKPLPDKPAKDDAKAEGETSKPPNGDTRAKEGEEASSNKAQKQKATDVEMRQASTAPPSHQGTELTDRNGANAPSITSDKVDETFVHPFFRPPANARPDRDVGLPDPEAEDIRRLLALYVQKQEEVCRGARKLHEGLLKANRLRRTVLAWSKAEAHSGPNRDMSDGEDWYDKEEWGLIEDLKKGQDDEEEDTGTVAKKTRNRSGLSVFPPRPPFHCVMGPVPAPASATAGERAGRPPKLHRRKNRPHALLRNVATLWPGVPTDINTGGAKLCHKLNRT</sequence>